<dbReference type="Gene3D" id="6.10.110.10">
    <property type="match status" value="1"/>
</dbReference>
<proteinExistence type="predicted"/>
<comment type="caution">
    <text evidence="3">The sequence shown here is derived from an EMBL/GenBank/DDBJ whole genome shotgun (WGS) entry which is preliminary data.</text>
</comment>
<dbReference type="InterPro" id="IPR038213">
    <property type="entry name" value="IFI6/IFI27-like_sf"/>
</dbReference>
<name>A0A9P5JTT5_9AGAM</name>
<dbReference type="EMBL" id="WHVB01000127">
    <property type="protein sequence ID" value="KAF8461464.1"/>
    <property type="molecule type" value="Genomic_DNA"/>
</dbReference>
<feature type="compositionally biased region" description="Gly residues" evidence="1">
    <location>
        <begin position="133"/>
        <end position="147"/>
    </location>
</feature>
<evidence type="ECO:0000313" key="4">
    <source>
        <dbReference type="Proteomes" id="UP000759537"/>
    </source>
</evidence>
<keyword evidence="2" id="KW-0472">Membrane</keyword>
<accession>A0A9P5JTT5</accession>
<reference evidence="3" key="2">
    <citation type="journal article" date="2020" name="Nat. Commun.">
        <title>Large-scale genome sequencing of mycorrhizal fungi provides insights into the early evolution of symbiotic traits.</title>
        <authorList>
            <person name="Miyauchi S."/>
            <person name="Kiss E."/>
            <person name="Kuo A."/>
            <person name="Drula E."/>
            <person name="Kohler A."/>
            <person name="Sanchez-Garcia M."/>
            <person name="Morin E."/>
            <person name="Andreopoulos B."/>
            <person name="Barry K.W."/>
            <person name="Bonito G."/>
            <person name="Buee M."/>
            <person name="Carver A."/>
            <person name="Chen C."/>
            <person name="Cichocki N."/>
            <person name="Clum A."/>
            <person name="Culley D."/>
            <person name="Crous P.W."/>
            <person name="Fauchery L."/>
            <person name="Girlanda M."/>
            <person name="Hayes R.D."/>
            <person name="Keri Z."/>
            <person name="LaButti K."/>
            <person name="Lipzen A."/>
            <person name="Lombard V."/>
            <person name="Magnuson J."/>
            <person name="Maillard F."/>
            <person name="Murat C."/>
            <person name="Nolan M."/>
            <person name="Ohm R.A."/>
            <person name="Pangilinan J."/>
            <person name="Pereira M.F."/>
            <person name="Perotto S."/>
            <person name="Peter M."/>
            <person name="Pfister S."/>
            <person name="Riley R."/>
            <person name="Sitrit Y."/>
            <person name="Stielow J.B."/>
            <person name="Szollosi G."/>
            <person name="Zifcakova L."/>
            <person name="Stursova M."/>
            <person name="Spatafora J.W."/>
            <person name="Tedersoo L."/>
            <person name="Vaario L.M."/>
            <person name="Yamada A."/>
            <person name="Yan M."/>
            <person name="Wang P."/>
            <person name="Xu J."/>
            <person name="Bruns T."/>
            <person name="Baldrian P."/>
            <person name="Vilgalys R."/>
            <person name="Dunand C."/>
            <person name="Henrissat B."/>
            <person name="Grigoriev I.V."/>
            <person name="Hibbett D."/>
            <person name="Nagy L.G."/>
            <person name="Martin F.M."/>
        </authorList>
    </citation>
    <scope>NUCLEOTIDE SEQUENCE</scope>
    <source>
        <strain evidence="3">Prilba</strain>
    </source>
</reference>
<dbReference type="AlphaFoldDB" id="A0A9P5JTT5"/>
<evidence type="ECO:0000313" key="3">
    <source>
        <dbReference type="EMBL" id="KAF8461464.1"/>
    </source>
</evidence>
<keyword evidence="2" id="KW-1133">Transmembrane helix</keyword>
<organism evidence="3 4">
    <name type="scientific">Russula ochroleuca</name>
    <dbReference type="NCBI Taxonomy" id="152965"/>
    <lineage>
        <taxon>Eukaryota</taxon>
        <taxon>Fungi</taxon>
        <taxon>Dikarya</taxon>
        <taxon>Basidiomycota</taxon>
        <taxon>Agaricomycotina</taxon>
        <taxon>Agaricomycetes</taxon>
        <taxon>Russulales</taxon>
        <taxon>Russulaceae</taxon>
        <taxon>Russula</taxon>
    </lineage>
</organism>
<keyword evidence="2" id="KW-0812">Transmembrane</keyword>
<evidence type="ECO:0000256" key="2">
    <source>
        <dbReference type="SAM" id="Phobius"/>
    </source>
</evidence>
<dbReference type="Proteomes" id="UP000759537">
    <property type="component" value="Unassembled WGS sequence"/>
</dbReference>
<feature type="region of interest" description="Disordered" evidence="1">
    <location>
        <begin position="94"/>
        <end position="172"/>
    </location>
</feature>
<reference evidence="3" key="1">
    <citation type="submission" date="2019-10" db="EMBL/GenBank/DDBJ databases">
        <authorList>
            <consortium name="DOE Joint Genome Institute"/>
            <person name="Kuo A."/>
            <person name="Miyauchi S."/>
            <person name="Kiss E."/>
            <person name="Drula E."/>
            <person name="Kohler A."/>
            <person name="Sanchez-Garcia M."/>
            <person name="Andreopoulos B."/>
            <person name="Barry K.W."/>
            <person name="Bonito G."/>
            <person name="Buee M."/>
            <person name="Carver A."/>
            <person name="Chen C."/>
            <person name="Cichocki N."/>
            <person name="Clum A."/>
            <person name="Culley D."/>
            <person name="Crous P.W."/>
            <person name="Fauchery L."/>
            <person name="Girlanda M."/>
            <person name="Hayes R."/>
            <person name="Keri Z."/>
            <person name="LaButti K."/>
            <person name="Lipzen A."/>
            <person name="Lombard V."/>
            <person name="Magnuson J."/>
            <person name="Maillard F."/>
            <person name="Morin E."/>
            <person name="Murat C."/>
            <person name="Nolan M."/>
            <person name="Ohm R."/>
            <person name="Pangilinan J."/>
            <person name="Pereira M."/>
            <person name="Perotto S."/>
            <person name="Peter M."/>
            <person name="Riley R."/>
            <person name="Sitrit Y."/>
            <person name="Stielow B."/>
            <person name="Szollosi G."/>
            <person name="Zifcakova L."/>
            <person name="Stursova M."/>
            <person name="Spatafora J.W."/>
            <person name="Tedersoo L."/>
            <person name="Vaario L.-M."/>
            <person name="Yamada A."/>
            <person name="Yan M."/>
            <person name="Wang P."/>
            <person name="Xu J."/>
            <person name="Bruns T."/>
            <person name="Baldrian P."/>
            <person name="Vilgalys R."/>
            <person name="Henrissat B."/>
            <person name="Grigoriev I.V."/>
            <person name="Hibbett D."/>
            <person name="Nagy L.G."/>
            <person name="Martin F.M."/>
        </authorList>
    </citation>
    <scope>NUCLEOTIDE SEQUENCE</scope>
    <source>
        <strain evidence="3">Prilba</strain>
    </source>
</reference>
<sequence>MLSLHLANTRLVVGTVAGAALGVALTPVAAPAIVGFFGFSTLGPTGLAAVIQAGIGNVAAGSAFAVAQSIGMGGAIPTVISAVGAGVGAGIGAGFAGGEGSDDEGPTDEDTTGEDAAGGDDGGENATGEDAGEGAGGEAYAGEGPAGEGVPRTGPNRCRECQRRRERVCRHR</sequence>
<protein>
    <submittedName>
        <fullName evidence="3">Uncharacterized protein</fullName>
    </submittedName>
</protein>
<dbReference type="OrthoDB" id="440424at2759"/>
<feature type="transmembrane region" description="Helical" evidence="2">
    <location>
        <begin position="45"/>
        <end position="67"/>
    </location>
</feature>
<gene>
    <name evidence="3" type="ORF">DFH94DRAFT_789553</name>
</gene>
<feature type="transmembrane region" description="Helical" evidence="2">
    <location>
        <begin position="12"/>
        <end position="39"/>
    </location>
</feature>
<keyword evidence="4" id="KW-1185">Reference proteome</keyword>
<evidence type="ECO:0000256" key="1">
    <source>
        <dbReference type="SAM" id="MobiDB-lite"/>
    </source>
</evidence>
<feature type="compositionally biased region" description="Acidic residues" evidence="1">
    <location>
        <begin position="100"/>
        <end position="123"/>
    </location>
</feature>